<comment type="subunit">
    <text evidence="9">The complex comprises the extracytoplasmic solute receptor protein and the two transmembrane proteins.</text>
</comment>
<evidence type="ECO:0000256" key="2">
    <source>
        <dbReference type="ARBA" id="ARBA00022448"/>
    </source>
</evidence>
<dbReference type="GO" id="GO:0015740">
    <property type="term" value="P:C4-dicarboxylate transport"/>
    <property type="evidence" value="ECO:0007669"/>
    <property type="project" value="TreeGrafter"/>
</dbReference>
<keyword evidence="4 9" id="KW-0997">Cell inner membrane</keyword>
<keyword evidence="2 9" id="KW-0813">Transport</keyword>
<dbReference type="GO" id="GO:0022857">
    <property type="term" value="F:transmembrane transporter activity"/>
    <property type="evidence" value="ECO:0007669"/>
    <property type="project" value="UniProtKB-UniRule"/>
</dbReference>
<keyword evidence="5 9" id="KW-0812">Transmembrane</keyword>
<name>A0A1H1SFT3_9GAMM</name>
<evidence type="ECO:0000256" key="4">
    <source>
        <dbReference type="ARBA" id="ARBA00022519"/>
    </source>
</evidence>
<dbReference type="Pfam" id="PF04290">
    <property type="entry name" value="DctQ"/>
    <property type="match status" value="1"/>
</dbReference>
<feature type="transmembrane region" description="Helical" evidence="9">
    <location>
        <begin position="106"/>
        <end position="127"/>
    </location>
</feature>
<dbReference type="GO" id="GO:0005886">
    <property type="term" value="C:plasma membrane"/>
    <property type="evidence" value="ECO:0007669"/>
    <property type="project" value="UniProtKB-SubCell"/>
</dbReference>
<keyword evidence="7 9" id="KW-0472">Membrane</keyword>
<dbReference type="STRING" id="797277.SAMN05216198_2020"/>
<evidence type="ECO:0000256" key="3">
    <source>
        <dbReference type="ARBA" id="ARBA00022475"/>
    </source>
</evidence>
<comment type="function">
    <text evidence="9">Part of the tripartite ATP-independent periplasmic (TRAP) transport system.</text>
</comment>
<evidence type="ECO:0000256" key="8">
    <source>
        <dbReference type="ARBA" id="ARBA00038436"/>
    </source>
</evidence>
<dbReference type="PANTHER" id="PTHR35011">
    <property type="entry name" value="2,3-DIKETO-L-GULONATE TRAP TRANSPORTER SMALL PERMEASE PROTEIN YIAM"/>
    <property type="match status" value="1"/>
</dbReference>
<keyword evidence="3" id="KW-1003">Cell membrane</keyword>
<keyword evidence="12" id="KW-1185">Reference proteome</keyword>
<comment type="subcellular location">
    <subcellularLocation>
        <location evidence="1 9">Cell inner membrane</location>
        <topology evidence="1 9">Multi-pass membrane protein</topology>
    </subcellularLocation>
</comment>
<feature type="transmembrane region" description="Helical" evidence="9">
    <location>
        <begin position="147"/>
        <end position="167"/>
    </location>
</feature>
<evidence type="ECO:0000256" key="1">
    <source>
        <dbReference type="ARBA" id="ARBA00004429"/>
    </source>
</evidence>
<evidence type="ECO:0000259" key="10">
    <source>
        <dbReference type="Pfam" id="PF04290"/>
    </source>
</evidence>
<dbReference type="RefSeq" id="WP_197674187.1">
    <property type="nucleotide sequence ID" value="NZ_LT629748.1"/>
</dbReference>
<evidence type="ECO:0000256" key="9">
    <source>
        <dbReference type="RuleBase" id="RU369079"/>
    </source>
</evidence>
<sequence>MPEPAARQAKHSNTNALIRMLSLADRLIERVEKFILGGSVLFLTGLLTLHVLGRQLLDSGVTGQVELTQFSLVIMTFAGLGYAVRRARHIAMSAFYDQLRGWPRKALLVCICITSGTLMLFLAWHAWAYVDSIRAMNRTSSALSIPLWIPYLIAPIGFVLATIQYWLTALRNLTSDKLYRSFTELERYDEVPVDDSNQE</sequence>
<dbReference type="EMBL" id="LT629748">
    <property type="protein sequence ID" value="SDS46845.1"/>
    <property type="molecule type" value="Genomic_DNA"/>
</dbReference>
<dbReference type="InterPro" id="IPR055348">
    <property type="entry name" value="DctQ"/>
</dbReference>
<organism evidence="11 12">
    <name type="scientific">Halopseudomonas litoralis</name>
    <dbReference type="NCBI Taxonomy" id="797277"/>
    <lineage>
        <taxon>Bacteria</taxon>
        <taxon>Pseudomonadati</taxon>
        <taxon>Pseudomonadota</taxon>
        <taxon>Gammaproteobacteria</taxon>
        <taxon>Pseudomonadales</taxon>
        <taxon>Pseudomonadaceae</taxon>
        <taxon>Halopseudomonas</taxon>
    </lineage>
</organism>
<dbReference type="PANTHER" id="PTHR35011:SF2">
    <property type="entry name" value="2,3-DIKETO-L-GULONATE TRAP TRANSPORTER SMALL PERMEASE PROTEIN YIAM"/>
    <property type="match status" value="1"/>
</dbReference>
<protein>
    <recommendedName>
        <fullName evidence="9">TRAP transporter small permease protein</fullName>
    </recommendedName>
</protein>
<reference evidence="12" key="1">
    <citation type="submission" date="2016-10" db="EMBL/GenBank/DDBJ databases">
        <authorList>
            <person name="Varghese N."/>
            <person name="Submissions S."/>
        </authorList>
    </citation>
    <scope>NUCLEOTIDE SEQUENCE [LARGE SCALE GENOMIC DNA]</scope>
    <source>
        <strain evidence="12">2SM5</strain>
    </source>
</reference>
<evidence type="ECO:0000256" key="5">
    <source>
        <dbReference type="ARBA" id="ARBA00022692"/>
    </source>
</evidence>
<comment type="similarity">
    <text evidence="8 9">Belongs to the TRAP transporter small permease family.</text>
</comment>
<accession>A0A1H1SFT3</accession>
<evidence type="ECO:0000313" key="11">
    <source>
        <dbReference type="EMBL" id="SDS46845.1"/>
    </source>
</evidence>
<gene>
    <name evidence="11" type="ORF">SAMN05216198_2020</name>
</gene>
<keyword evidence="6 9" id="KW-1133">Transmembrane helix</keyword>
<feature type="transmembrane region" description="Helical" evidence="9">
    <location>
        <begin position="34"/>
        <end position="52"/>
    </location>
</feature>
<evidence type="ECO:0000313" key="12">
    <source>
        <dbReference type="Proteomes" id="UP000243426"/>
    </source>
</evidence>
<feature type="transmembrane region" description="Helical" evidence="9">
    <location>
        <begin position="67"/>
        <end position="85"/>
    </location>
</feature>
<evidence type="ECO:0000256" key="7">
    <source>
        <dbReference type="ARBA" id="ARBA00023136"/>
    </source>
</evidence>
<dbReference type="Proteomes" id="UP000243426">
    <property type="component" value="Chromosome I"/>
</dbReference>
<feature type="domain" description="Tripartite ATP-independent periplasmic transporters DctQ component" evidence="10">
    <location>
        <begin position="44"/>
        <end position="173"/>
    </location>
</feature>
<dbReference type="InterPro" id="IPR007387">
    <property type="entry name" value="TRAP_DctQ"/>
</dbReference>
<dbReference type="AlphaFoldDB" id="A0A1H1SFT3"/>
<evidence type="ECO:0000256" key="6">
    <source>
        <dbReference type="ARBA" id="ARBA00022989"/>
    </source>
</evidence>
<proteinExistence type="inferred from homology"/>